<protein>
    <submittedName>
        <fullName evidence="1">Uncharacterized protein</fullName>
    </submittedName>
</protein>
<dbReference type="AlphaFoldDB" id="A0A0A9HEL6"/>
<proteinExistence type="predicted"/>
<evidence type="ECO:0000313" key="1">
    <source>
        <dbReference type="EMBL" id="JAE31363.1"/>
    </source>
</evidence>
<sequence length="47" mass="5385">MACSYCEGKLVIYDVECNFTHIYANSLWLVTNRQCLYGVTISKPISH</sequence>
<dbReference type="EMBL" id="GBRH01166533">
    <property type="protein sequence ID" value="JAE31363.1"/>
    <property type="molecule type" value="Transcribed_RNA"/>
</dbReference>
<accession>A0A0A9HEL6</accession>
<name>A0A0A9HEL6_ARUDO</name>
<organism evidence="1">
    <name type="scientific">Arundo donax</name>
    <name type="common">Giant reed</name>
    <name type="synonym">Donax arundinaceus</name>
    <dbReference type="NCBI Taxonomy" id="35708"/>
    <lineage>
        <taxon>Eukaryota</taxon>
        <taxon>Viridiplantae</taxon>
        <taxon>Streptophyta</taxon>
        <taxon>Embryophyta</taxon>
        <taxon>Tracheophyta</taxon>
        <taxon>Spermatophyta</taxon>
        <taxon>Magnoliopsida</taxon>
        <taxon>Liliopsida</taxon>
        <taxon>Poales</taxon>
        <taxon>Poaceae</taxon>
        <taxon>PACMAD clade</taxon>
        <taxon>Arundinoideae</taxon>
        <taxon>Arundineae</taxon>
        <taxon>Arundo</taxon>
    </lineage>
</organism>
<reference evidence="1" key="2">
    <citation type="journal article" date="2015" name="Data Brief">
        <title>Shoot transcriptome of the giant reed, Arundo donax.</title>
        <authorList>
            <person name="Barrero R.A."/>
            <person name="Guerrero F.D."/>
            <person name="Moolhuijzen P."/>
            <person name="Goolsby J.A."/>
            <person name="Tidwell J."/>
            <person name="Bellgard S.E."/>
            <person name="Bellgard M.I."/>
        </authorList>
    </citation>
    <scope>NUCLEOTIDE SEQUENCE</scope>
    <source>
        <tissue evidence="1">Shoot tissue taken approximately 20 cm above the soil surface</tissue>
    </source>
</reference>
<reference evidence="1" key="1">
    <citation type="submission" date="2014-09" db="EMBL/GenBank/DDBJ databases">
        <authorList>
            <person name="Magalhaes I.L.F."/>
            <person name="Oliveira U."/>
            <person name="Santos F.R."/>
            <person name="Vidigal T.H.D.A."/>
            <person name="Brescovit A.D."/>
            <person name="Santos A.J."/>
        </authorList>
    </citation>
    <scope>NUCLEOTIDE SEQUENCE</scope>
    <source>
        <tissue evidence="1">Shoot tissue taken approximately 20 cm above the soil surface</tissue>
    </source>
</reference>